<dbReference type="AlphaFoldDB" id="A0A6C2UFP4"/>
<gene>
    <name evidence="1" type="ORF">SCARR_00399</name>
</gene>
<keyword evidence="2" id="KW-1185">Reference proteome</keyword>
<proteinExistence type="predicted"/>
<dbReference type="Proteomes" id="UP000346198">
    <property type="component" value="Unassembled WGS sequence"/>
</dbReference>
<accession>A0A6C2UFP4</accession>
<name>A0A6C2UFP4_9BACT</name>
<evidence type="ECO:0000313" key="1">
    <source>
        <dbReference type="EMBL" id="VGO18347.1"/>
    </source>
</evidence>
<dbReference type="EMBL" id="CAAHFH010000001">
    <property type="protein sequence ID" value="VGO18347.1"/>
    <property type="molecule type" value="Genomic_DNA"/>
</dbReference>
<organism evidence="1 2">
    <name type="scientific">Pontiella sulfatireligans</name>
    <dbReference type="NCBI Taxonomy" id="2750658"/>
    <lineage>
        <taxon>Bacteria</taxon>
        <taxon>Pseudomonadati</taxon>
        <taxon>Kiritimatiellota</taxon>
        <taxon>Kiritimatiellia</taxon>
        <taxon>Kiritimatiellales</taxon>
        <taxon>Pontiellaceae</taxon>
        <taxon>Pontiella</taxon>
    </lineage>
</organism>
<reference evidence="1 2" key="1">
    <citation type="submission" date="2019-04" db="EMBL/GenBank/DDBJ databases">
        <authorList>
            <person name="Van Vliet M D."/>
        </authorList>
    </citation>
    <scope>NUCLEOTIDE SEQUENCE [LARGE SCALE GENOMIC DNA]</scope>
    <source>
        <strain evidence="1 2">F21</strain>
    </source>
</reference>
<protein>
    <submittedName>
        <fullName evidence="1">Uncharacterized protein</fullName>
    </submittedName>
</protein>
<evidence type="ECO:0000313" key="2">
    <source>
        <dbReference type="Proteomes" id="UP000346198"/>
    </source>
</evidence>
<sequence>MNILAFLLHTLLDLGDEACRLPPSLMGGRLSILMLSCGQPLRTDK</sequence>